<dbReference type="GO" id="GO:0003735">
    <property type="term" value="F:structural constituent of ribosome"/>
    <property type="evidence" value="ECO:0007669"/>
    <property type="project" value="InterPro"/>
</dbReference>
<dbReference type="PANTHER" id="PTHR33284:SF1">
    <property type="entry name" value="RIBOSOMAL PROTEIN L25_GLN-TRNA SYNTHETASE, ANTI-CODON-BINDING DOMAIN-CONTAINING PROTEIN"/>
    <property type="match status" value="1"/>
</dbReference>
<dbReference type="GO" id="GO:0022625">
    <property type="term" value="C:cytosolic large ribosomal subunit"/>
    <property type="evidence" value="ECO:0007669"/>
    <property type="project" value="TreeGrafter"/>
</dbReference>
<dbReference type="SUPFAM" id="SSF50715">
    <property type="entry name" value="Ribosomal protein L25-like"/>
    <property type="match status" value="1"/>
</dbReference>
<dbReference type="RefSeq" id="WP_013321269.1">
    <property type="nucleotide sequence ID" value="NC_014501.1"/>
</dbReference>
<dbReference type="AlphaFoldDB" id="E0UFQ1"/>
<evidence type="ECO:0000256" key="2">
    <source>
        <dbReference type="ARBA" id="ARBA00022884"/>
    </source>
</evidence>
<keyword evidence="9" id="KW-1185">Reference proteome</keyword>
<dbReference type="Gene3D" id="2.40.240.10">
    <property type="entry name" value="Ribosomal Protein L25, Chain P"/>
    <property type="match status" value="1"/>
</dbReference>
<accession>E0UFQ1</accession>
<dbReference type="GO" id="GO:0006412">
    <property type="term" value="P:translation"/>
    <property type="evidence" value="ECO:0007669"/>
    <property type="project" value="UniProtKB-UniRule"/>
</dbReference>
<comment type="function">
    <text evidence="5">This is one of the proteins that binds to the 5S RNA in the ribosome where it forms part of the central protuberance.</text>
</comment>
<dbReference type="InterPro" id="IPR029751">
    <property type="entry name" value="Ribosomal_L25_dom"/>
</dbReference>
<proteinExistence type="inferred from homology"/>
<evidence type="ECO:0000313" key="8">
    <source>
        <dbReference type="EMBL" id="ADN13162.1"/>
    </source>
</evidence>
<dbReference type="InterPro" id="IPR020057">
    <property type="entry name" value="Ribosomal_bL25_b-dom"/>
</dbReference>
<dbReference type="CDD" id="cd00495">
    <property type="entry name" value="Ribosomal_L25_TL5_CTC"/>
    <property type="match status" value="1"/>
</dbReference>
<keyword evidence="4 5" id="KW-0687">Ribonucleoprotein</keyword>
<dbReference type="GO" id="GO:0008097">
    <property type="term" value="F:5S rRNA binding"/>
    <property type="evidence" value="ECO:0007669"/>
    <property type="project" value="InterPro"/>
</dbReference>
<gene>
    <name evidence="5" type="primary">rplY</name>
    <name evidence="5" type="synonym">ctc</name>
    <name evidence="8" type="ordered locus">Cyan7822_1155</name>
</gene>
<dbReference type="NCBIfam" id="NF004612">
    <property type="entry name" value="PRK05943.1"/>
    <property type="match status" value="1"/>
</dbReference>
<dbReference type="InterPro" id="IPR020930">
    <property type="entry name" value="Ribosomal_uL5_bac-type"/>
</dbReference>
<reference evidence="9" key="1">
    <citation type="journal article" date="2011" name="MBio">
        <title>Novel metabolic attributes of the genus Cyanothece, comprising a group of unicellular nitrogen-fixing Cyanobacteria.</title>
        <authorList>
            <person name="Bandyopadhyay A."/>
            <person name="Elvitigala T."/>
            <person name="Welsh E."/>
            <person name="Stockel J."/>
            <person name="Liberton M."/>
            <person name="Min H."/>
            <person name="Sherman L.A."/>
            <person name="Pakrasi H.B."/>
        </authorList>
    </citation>
    <scope>NUCLEOTIDE SEQUENCE [LARGE SCALE GENOMIC DNA]</scope>
    <source>
        <strain evidence="9">PCC 7822</strain>
    </source>
</reference>
<feature type="domain" description="Large ribosomal subunit protein bL25 L25" evidence="6">
    <location>
        <begin position="5"/>
        <end position="93"/>
    </location>
</feature>
<dbReference type="HOGENOM" id="CLU_075939_2_0_3"/>
<evidence type="ECO:0000256" key="4">
    <source>
        <dbReference type="ARBA" id="ARBA00023274"/>
    </source>
</evidence>
<dbReference type="NCBIfam" id="NF004139">
    <property type="entry name" value="PRK05618.4-2"/>
    <property type="match status" value="1"/>
</dbReference>
<evidence type="ECO:0000259" key="6">
    <source>
        <dbReference type="Pfam" id="PF01386"/>
    </source>
</evidence>
<dbReference type="EMBL" id="CP002198">
    <property type="protein sequence ID" value="ADN13162.1"/>
    <property type="molecule type" value="Genomic_DNA"/>
</dbReference>
<comment type="subunit">
    <text evidence="5">Part of the 50S ribosomal subunit; part of the 5S rRNA/L5/L18/L25 subcomplex. Contacts the 5S rRNA. Binds to the 5S rRNA independently of L5 and L18.</text>
</comment>
<protein>
    <recommendedName>
        <fullName evidence="5">Large ribosomal subunit protein bL25</fullName>
    </recommendedName>
    <alternativeName>
        <fullName evidence="5">General stress protein CTC</fullName>
    </alternativeName>
</protein>
<evidence type="ECO:0000259" key="7">
    <source>
        <dbReference type="Pfam" id="PF14693"/>
    </source>
</evidence>
<keyword evidence="3 5" id="KW-0689">Ribosomal protein</keyword>
<sequence length="191" mass="20318">MQVTIECQKRPEGSKPNALRRQGLIPAALYGHKGTESISLTVKEKDAQVLLKKASVNNTLVDVNIPDVPWSGKALIREVQIHPWKRSVYHLSFFSVAAHGKIEVVVPLHLVGEAAGVKQGGLIEQVISSIAVDCLPESIPEAIDIDLGPLGIGDSVSIGDLKLPEGVTCLDDPSQLILSVIAPRKGGDEAA</sequence>
<dbReference type="KEGG" id="cyj:Cyan7822_1155"/>
<evidence type="ECO:0000256" key="1">
    <source>
        <dbReference type="ARBA" id="ARBA00022730"/>
    </source>
</evidence>
<keyword evidence="1 5" id="KW-0699">rRNA-binding</keyword>
<dbReference type="OrthoDB" id="9786489at2"/>
<dbReference type="HAMAP" id="MF_01334">
    <property type="entry name" value="Ribosomal_bL25_CTC"/>
    <property type="match status" value="1"/>
</dbReference>
<evidence type="ECO:0000313" key="9">
    <source>
        <dbReference type="Proteomes" id="UP000008206"/>
    </source>
</evidence>
<dbReference type="InterPro" id="IPR011035">
    <property type="entry name" value="Ribosomal_bL25/Gln-tRNA_synth"/>
</dbReference>
<dbReference type="InterPro" id="IPR037121">
    <property type="entry name" value="Ribosomal_bL25_C"/>
</dbReference>
<dbReference type="NCBIfam" id="TIGR00731">
    <property type="entry name" value="bL25_bact_ctc"/>
    <property type="match status" value="1"/>
</dbReference>
<dbReference type="Pfam" id="PF14693">
    <property type="entry name" value="Ribosomal_TL5_C"/>
    <property type="match status" value="1"/>
</dbReference>
<organism evidence="8 9">
    <name type="scientific">Gloeothece verrucosa (strain PCC 7822)</name>
    <name type="common">Cyanothece sp. (strain PCC 7822)</name>
    <dbReference type="NCBI Taxonomy" id="497965"/>
    <lineage>
        <taxon>Bacteria</taxon>
        <taxon>Bacillati</taxon>
        <taxon>Cyanobacteriota</taxon>
        <taxon>Cyanophyceae</taxon>
        <taxon>Oscillatoriophycideae</taxon>
        <taxon>Chroococcales</taxon>
        <taxon>Aphanothecaceae</taxon>
        <taxon>Gloeothece</taxon>
        <taxon>Gloeothece verrucosa</taxon>
    </lineage>
</organism>
<name>E0UFQ1_GLOV7</name>
<dbReference type="eggNOG" id="COG1825">
    <property type="taxonomic scope" value="Bacteria"/>
</dbReference>
<dbReference type="Gene3D" id="2.170.120.20">
    <property type="entry name" value="Ribosomal protein L25, beta domain"/>
    <property type="match status" value="1"/>
</dbReference>
<dbReference type="Proteomes" id="UP000008206">
    <property type="component" value="Chromosome"/>
</dbReference>
<dbReference type="InterPro" id="IPR001021">
    <property type="entry name" value="Ribosomal_bL25_long"/>
</dbReference>
<keyword evidence="2 5" id="KW-0694">RNA-binding</keyword>
<dbReference type="Pfam" id="PF01386">
    <property type="entry name" value="Ribosomal_L25p"/>
    <property type="match status" value="1"/>
</dbReference>
<dbReference type="STRING" id="497965.Cyan7822_1155"/>
<dbReference type="InterPro" id="IPR020056">
    <property type="entry name" value="Rbsml_bL25/Gln-tRNA_synth_N"/>
</dbReference>
<dbReference type="PANTHER" id="PTHR33284">
    <property type="entry name" value="RIBOSOMAL PROTEIN L25/GLN-TRNA SYNTHETASE, ANTI-CODON-BINDING DOMAIN-CONTAINING PROTEIN"/>
    <property type="match status" value="1"/>
</dbReference>
<feature type="domain" description="Large ribosomal subunit protein bL25 beta" evidence="7">
    <location>
        <begin position="101"/>
        <end position="184"/>
    </location>
</feature>
<evidence type="ECO:0000256" key="5">
    <source>
        <dbReference type="HAMAP-Rule" id="MF_01334"/>
    </source>
</evidence>
<comment type="similarity">
    <text evidence="5">Belongs to the bacterial ribosomal protein bL25 family. CTC subfamily.</text>
</comment>
<evidence type="ECO:0000256" key="3">
    <source>
        <dbReference type="ARBA" id="ARBA00022980"/>
    </source>
</evidence>